<dbReference type="GO" id="GO:0000162">
    <property type="term" value="P:L-tryptophan biosynthetic process"/>
    <property type="evidence" value="ECO:0007669"/>
    <property type="project" value="UniProtKB-UniRule"/>
</dbReference>
<feature type="binding site" evidence="9">
    <location>
        <position position="225"/>
    </location>
    <ligand>
        <name>Mg(2+)</name>
        <dbReference type="ChEBI" id="CHEBI:18420"/>
        <label>1</label>
    </ligand>
</feature>
<evidence type="ECO:0000256" key="7">
    <source>
        <dbReference type="ARBA" id="ARBA00052328"/>
    </source>
</evidence>
<dbReference type="SUPFAM" id="SSF47648">
    <property type="entry name" value="Nucleoside phosphorylase/phosphoribosyltransferase N-terminal domain"/>
    <property type="match status" value="1"/>
</dbReference>
<dbReference type="FunFam" id="3.40.1030.10:FF:000002">
    <property type="entry name" value="Anthranilate phosphoribosyltransferase"/>
    <property type="match status" value="1"/>
</dbReference>
<dbReference type="PANTHER" id="PTHR43285">
    <property type="entry name" value="ANTHRANILATE PHOSPHORIBOSYLTRANSFERASE"/>
    <property type="match status" value="1"/>
</dbReference>
<feature type="binding site" evidence="9">
    <location>
        <position position="110"/>
    </location>
    <ligand>
        <name>anthranilate</name>
        <dbReference type="ChEBI" id="CHEBI:16567"/>
        <label>1</label>
    </ligand>
</feature>
<dbReference type="GO" id="GO:0000287">
    <property type="term" value="F:magnesium ion binding"/>
    <property type="evidence" value="ECO:0007669"/>
    <property type="project" value="UniProtKB-UniRule"/>
</dbReference>
<evidence type="ECO:0000256" key="4">
    <source>
        <dbReference type="ARBA" id="ARBA00022679"/>
    </source>
</evidence>
<dbReference type="InterPro" id="IPR017459">
    <property type="entry name" value="Glycosyl_Trfase_fam3_N_dom"/>
</dbReference>
<proteinExistence type="inferred from homology"/>
<evidence type="ECO:0000256" key="9">
    <source>
        <dbReference type="HAMAP-Rule" id="MF_00211"/>
    </source>
</evidence>
<comment type="pathway">
    <text evidence="1 9">Amino-acid biosynthesis; L-tryptophan biosynthesis; L-tryptophan from chorismate: step 2/5.</text>
</comment>
<comment type="subunit">
    <text evidence="9">Homodimer.</text>
</comment>
<evidence type="ECO:0000259" key="11">
    <source>
        <dbReference type="Pfam" id="PF02885"/>
    </source>
</evidence>
<feature type="binding site" evidence="9">
    <location>
        <begin position="89"/>
        <end position="92"/>
    </location>
    <ligand>
        <name>5-phospho-alpha-D-ribose 1-diphosphate</name>
        <dbReference type="ChEBI" id="CHEBI:58017"/>
    </ligand>
</feature>
<feature type="domain" description="Glycosyl transferase family 3 N-terminal" evidence="11">
    <location>
        <begin position="3"/>
        <end position="65"/>
    </location>
</feature>
<evidence type="ECO:0000313" key="12">
    <source>
        <dbReference type="EMBL" id="SHE83706.1"/>
    </source>
</evidence>
<dbReference type="STRING" id="1122155.SAMN02745158_01680"/>
<dbReference type="InterPro" id="IPR035902">
    <property type="entry name" value="Nuc_phospho_transferase"/>
</dbReference>
<feature type="binding site" evidence="9">
    <location>
        <position position="224"/>
    </location>
    <ligand>
        <name>Mg(2+)</name>
        <dbReference type="ChEBI" id="CHEBI:18420"/>
        <label>2</label>
    </ligand>
</feature>
<evidence type="ECO:0000256" key="8">
    <source>
        <dbReference type="ARBA" id="ARBA00061188"/>
    </source>
</evidence>
<sequence>MIKEAIHKVLNGSDLTYEEAKGVMEEMMDGTATQAQMGGFLTALRMQGETIDEITAFATVMREKGIKLKPEREVIDIVGTGGDEAGTFNISTTSAFVVAAGGVPVAKHGNRSVSSKSGAADVLEHLGAEVALSPEQNEKVLKQTNMCFMFAQTYHSSMKYAAPVRKELGARTVFNILGPLSNPAAATMQLLGVYDRKLAEPLAQVLSNLGVTRGVVVCGDDGLDEITLTGETTVYEIRFGEISSYNISPEQFGLKRCELSQLVGGSPKENARITRDILEGTERGPKRDVILMNAGMSLYLGIDDISLKEGIAMAADLIDEKKALAKLDEFVAATKEVKG</sequence>
<evidence type="ECO:0000259" key="10">
    <source>
        <dbReference type="Pfam" id="PF00591"/>
    </source>
</evidence>
<keyword evidence="6 9" id="KW-0057">Aromatic amino acid biosynthesis</keyword>
<dbReference type="UniPathway" id="UPA00035">
    <property type="reaction ID" value="UER00041"/>
</dbReference>
<name>A0A1M4WR51_9CLOT</name>
<comment type="cofactor">
    <cofactor evidence="9">
        <name>Mg(2+)</name>
        <dbReference type="ChEBI" id="CHEBI:18420"/>
    </cofactor>
    <text evidence="9">Binds 2 magnesium ions per monomer.</text>
</comment>
<feature type="binding site" evidence="9">
    <location>
        <position position="119"/>
    </location>
    <ligand>
        <name>5-phospho-alpha-D-ribose 1-diphosphate</name>
        <dbReference type="ChEBI" id="CHEBI:58017"/>
    </ligand>
</feature>
<dbReference type="PANTHER" id="PTHR43285:SF2">
    <property type="entry name" value="ANTHRANILATE PHOSPHORIBOSYLTRANSFERASE"/>
    <property type="match status" value="1"/>
</dbReference>
<feature type="binding site" evidence="9">
    <location>
        <begin position="107"/>
        <end position="115"/>
    </location>
    <ligand>
        <name>5-phospho-alpha-D-ribose 1-diphosphate</name>
        <dbReference type="ChEBI" id="CHEBI:58017"/>
    </ligand>
</feature>
<keyword evidence="2 9" id="KW-0028">Amino-acid biosynthesis</keyword>
<dbReference type="Gene3D" id="1.20.970.10">
    <property type="entry name" value="Transferase, Pyrimidine Nucleoside Phosphorylase, Chain C"/>
    <property type="match status" value="1"/>
</dbReference>
<dbReference type="NCBIfam" id="TIGR01245">
    <property type="entry name" value="trpD"/>
    <property type="match status" value="1"/>
</dbReference>
<evidence type="ECO:0000256" key="5">
    <source>
        <dbReference type="ARBA" id="ARBA00022822"/>
    </source>
</evidence>
<reference evidence="12 13" key="1">
    <citation type="submission" date="2016-11" db="EMBL/GenBank/DDBJ databases">
        <authorList>
            <person name="Jaros S."/>
            <person name="Januszkiewicz K."/>
            <person name="Wedrychowicz H."/>
        </authorList>
    </citation>
    <scope>NUCLEOTIDE SEQUENCE [LARGE SCALE GENOMIC DNA]</scope>
    <source>
        <strain evidence="12 13">DSM 17459</strain>
    </source>
</reference>
<keyword evidence="5 9" id="KW-0822">Tryptophan biosynthesis</keyword>
<feature type="domain" description="Glycosyl transferase family 3" evidence="10">
    <location>
        <begin position="73"/>
        <end position="323"/>
    </location>
</feature>
<protein>
    <recommendedName>
        <fullName evidence="9">Anthranilate phosphoribosyltransferase</fullName>
        <ecNumber evidence="9">2.4.2.18</ecNumber>
    </recommendedName>
</protein>
<comment type="catalytic activity">
    <reaction evidence="7 9">
        <text>N-(5-phospho-beta-D-ribosyl)anthranilate + diphosphate = 5-phospho-alpha-D-ribose 1-diphosphate + anthranilate</text>
        <dbReference type="Rhea" id="RHEA:11768"/>
        <dbReference type="ChEBI" id="CHEBI:16567"/>
        <dbReference type="ChEBI" id="CHEBI:18277"/>
        <dbReference type="ChEBI" id="CHEBI:33019"/>
        <dbReference type="ChEBI" id="CHEBI:58017"/>
        <dbReference type="EC" id="2.4.2.18"/>
    </reaction>
</comment>
<evidence type="ECO:0000256" key="1">
    <source>
        <dbReference type="ARBA" id="ARBA00004907"/>
    </source>
</evidence>
<comment type="function">
    <text evidence="9">Catalyzes the transfer of the phosphoribosyl group of 5-phosphorylribose-1-pyrophosphate (PRPP) to anthranilate to yield N-(5'-phosphoribosyl)-anthranilate (PRA).</text>
</comment>
<accession>A0A1M4WR51</accession>
<dbReference type="GO" id="GO:0005829">
    <property type="term" value="C:cytosol"/>
    <property type="evidence" value="ECO:0007669"/>
    <property type="project" value="TreeGrafter"/>
</dbReference>
<keyword evidence="13" id="KW-1185">Reference proteome</keyword>
<dbReference type="OrthoDB" id="9806430at2"/>
<feature type="binding site" evidence="9">
    <location>
        <position position="225"/>
    </location>
    <ligand>
        <name>Mg(2+)</name>
        <dbReference type="ChEBI" id="CHEBI:18420"/>
        <label>2</label>
    </ligand>
</feature>
<evidence type="ECO:0000256" key="2">
    <source>
        <dbReference type="ARBA" id="ARBA00022605"/>
    </source>
</evidence>
<dbReference type="InterPro" id="IPR000312">
    <property type="entry name" value="Glycosyl_Trfase_fam3"/>
</dbReference>
<dbReference type="InterPro" id="IPR005940">
    <property type="entry name" value="Anthranilate_Pribosyl_Tfrase"/>
</dbReference>
<feature type="binding site" evidence="9">
    <location>
        <position position="165"/>
    </location>
    <ligand>
        <name>anthranilate</name>
        <dbReference type="ChEBI" id="CHEBI:16567"/>
        <label>2</label>
    </ligand>
</feature>
<dbReference type="Pfam" id="PF00591">
    <property type="entry name" value="Glycos_transf_3"/>
    <property type="match status" value="1"/>
</dbReference>
<dbReference type="AlphaFoldDB" id="A0A1M4WR51"/>
<dbReference type="EMBL" id="FQVI01000007">
    <property type="protein sequence ID" value="SHE83706.1"/>
    <property type="molecule type" value="Genomic_DNA"/>
</dbReference>
<evidence type="ECO:0000256" key="3">
    <source>
        <dbReference type="ARBA" id="ARBA00022676"/>
    </source>
</evidence>
<keyword evidence="9" id="KW-0479">Metal-binding</keyword>
<comment type="similarity">
    <text evidence="9">Belongs to the anthranilate phosphoribosyltransferase family.</text>
</comment>
<dbReference type="HAMAP" id="MF_00211">
    <property type="entry name" value="TrpD"/>
    <property type="match status" value="1"/>
</dbReference>
<keyword evidence="3 9" id="KW-0328">Glycosyltransferase</keyword>
<evidence type="ECO:0000256" key="6">
    <source>
        <dbReference type="ARBA" id="ARBA00023141"/>
    </source>
</evidence>
<organism evidence="12 13">
    <name type="scientific">Lactonifactor longoviformis DSM 17459</name>
    <dbReference type="NCBI Taxonomy" id="1122155"/>
    <lineage>
        <taxon>Bacteria</taxon>
        <taxon>Bacillati</taxon>
        <taxon>Bacillota</taxon>
        <taxon>Clostridia</taxon>
        <taxon>Eubacteriales</taxon>
        <taxon>Clostridiaceae</taxon>
        <taxon>Lactonifactor</taxon>
    </lineage>
</organism>
<dbReference type="GO" id="GO:0004048">
    <property type="term" value="F:anthranilate phosphoribosyltransferase activity"/>
    <property type="evidence" value="ECO:0007669"/>
    <property type="project" value="UniProtKB-UniRule"/>
</dbReference>
<comment type="similarity">
    <text evidence="8">In the C-terminal section; belongs to the anthranilate phosphoribosyltransferase family.</text>
</comment>
<feature type="binding site" evidence="9">
    <location>
        <position position="79"/>
    </location>
    <ligand>
        <name>anthranilate</name>
        <dbReference type="ChEBI" id="CHEBI:16567"/>
        <label>1</label>
    </ligand>
</feature>
<keyword evidence="4 9" id="KW-0808">Transferase</keyword>
<keyword evidence="9" id="KW-0460">Magnesium</keyword>
<comment type="caution">
    <text evidence="9">Lacks conserved residue(s) required for the propagation of feature annotation.</text>
</comment>
<dbReference type="EC" id="2.4.2.18" evidence="9"/>
<feature type="binding site" evidence="9">
    <location>
        <position position="87"/>
    </location>
    <ligand>
        <name>5-phospho-alpha-D-ribose 1-diphosphate</name>
        <dbReference type="ChEBI" id="CHEBI:58017"/>
    </ligand>
</feature>
<dbReference type="Pfam" id="PF02885">
    <property type="entry name" value="Glycos_trans_3N"/>
    <property type="match status" value="1"/>
</dbReference>
<feature type="binding site" evidence="9">
    <location>
        <position position="79"/>
    </location>
    <ligand>
        <name>5-phospho-alpha-D-ribose 1-diphosphate</name>
        <dbReference type="ChEBI" id="CHEBI:58017"/>
    </ligand>
</feature>
<evidence type="ECO:0000313" key="13">
    <source>
        <dbReference type="Proteomes" id="UP000184245"/>
    </source>
</evidence>
<dbReference type="Gene3D" id="3.40.1030.10">
    <property type="entry name" value="Nucleoside phosphorylase/phosphoribosyltransferase catalytic domain"/>
    <property type="match status" value="1"/>
</dbReference>
<dbReference type="Proteomes" id="UP000184245">
    <property type="component" value="Unassembled WGS sequence"/>
</dbReference>
<gene>
    <name evidence="9" type="primary">trpD</name>
    <name evidence="12" type="ORF">SAMN02745158_01680</name>
</gene>
<dbReference type="SUPFAM" id="SSF52418">
    <property type="entry name" value="Nucleoside phosphorylase/phosphoribosyltransferase catalytic domain"/>
    <property type="match status" value="1"/>
</dbReference>
<feature type="binding site" evidence="9">
    <location>
        <position position="91"/>
    </location>
    <ligand>
        <name>Mg(2+)</name>
        <dbReference type="ChEBI" id="CHEBI:18420"/>
        <label>1</label>
    </ligand>
</feature>
<dbReference type="InterPro" id="IPR036320">
    <property type="entry name" value="Glycosyl_Trfase_fam3_N_dom_sf"/>
</dbReference>
<dbReference type="RefSeq" id="WP_072850822.1">
    <property type="nucleotide sequence ID" value="NZ_FQVI01000007.1"/>
</dbReference>
<feature type="binding site" evidence="9">
    <location>
        <begin position="82"/>
        <end position="83"/>
    </location>
    <ligand>
        <name>5-phospho-alpha-D-ribose 1-diphosphate</name>
        <dbReference type="ChEBI" id="CHEBI:58017"/>
    </ligand>
</feature>